<dbReference type="PANTHER" id="PTHR34406:SF1">
    <property type="entry name" value="PROTEIN YCEI"/>
    <property type="match status" value="1"/>
</dbReference>
<feature type="signal peptide" evidence="1">
    <location>
        <begin position="1"/>
        <end position="20"/>
    </location>
</feature>
<proteinExistence type="predicted"/>
<dbReference type="PANTHER" id="PTHR34406">
    <property type="entry name" value="PROTEIN YCEI"/>
    <property type="match status" value="1"/>
</dbReference>
<dbReference type="Proteomes" id="UP000628854">
    <property type="component" value="Unassembled WGS sequence"/>
</dbReference>
<feature type="domain" description="Lipid/polyisoprenoid-binding YceI-like" evidence="2">
    <location>
        <begin position="31"/>
        <end position="203"/>
    </location>
</feature>
<evidence type="ECO:0000259" key="2">
    <source>
        <dbReference type="SMART" id="SM00867"/>
    </source>
</evidence>
<reference evidence="4" key="1">
    <citation type="journal article" date="2019" name="Int. J. Syst. Evol. Microbiol.">
        <title>The Global Catalogue of Microorganisms (GCM) 10K type strain sequencing project: providing services to taxonomists for standard genome sequencing and annotation.</title>
        <authorList>
            <consortium name="The Broad Institute Genomics Platform"/>
            <consortium name="The Broad Institute Genome Sequencing Center for Infectious Disease"/>
            <person name="Wu L."/>
            <person name="Ma J."/>
        </authorList>
    </citation>
    <scope>NUCLEOTIDE SEQUENCE [LARGE SCALE GENOMIC DNA]</scope>
    <source>
        <strain evidence="4">CGMCC 1.15928</strain>
    </source>
</reference>
<keyword evidence="4" id="KW-1185">Reference proteome</keyword>
<evidence type="ECO:0000313" key="4">
    <source>
        <dbReference type="Proteomes" id="UP000628854"/>
    </source>
</evidence>
<sequence length="206" mass="22638">MRNIIASVSVAALIAAPALAEQTLEGVAADTYQLDKTHAFLTWTVRHNGLSGYTVNFTDFDATLEFDPEDLSASSITVTINPMALETNYPDEAKRAEWHTELSTDDRFLNGDEFPEITFVSTSAEQTGDFTGTVTGDLTFLGVTRPVTMDVTYNGTANVPWYGERDLLGFSAETTIKRSDFGMTAMLGMISDETRIEFSGEFLQNE</sequence>
<dbReference type="SMART" id="SM00867">
    <property type="entry name" value="YceI"/>
    <property type="match status" value="1"/>
</dbReference>
<accession>A0ABQ1JZ79</accession>
<keyword evidence="1" id="KW-0732">Signal</keyword>
<gene>
    <name evidence="3" type="ORF">GCM10011503_30020</name>
</gene>
<dbReference type="InterPro" id="IPR036761">
    <property type="entry name" value="TTHA0802/YceI-like_sf"/>
</dbReference>
<protein>
    <submittedName>
        <fullName evidence="3">Polyisoprenoid-binding protein</fullName>
    </submittedName>
</protein>
<dbReference type="InterPro" id="IPR007372">
    <property type="entry name" value="Lipid/polyisoprenoid-bd_YceI"/>
</dbReference>
<comment type="caution">
    <text evidence="3">The sequence shown here is derived from an EMBL/GenBank/DDBJ whole genome shotgun (WGS) entry which is preliminary data.</text>
</comment>
<organism evidence="3 4">
    <name type="scientific">Henriciella pelagia</name>
    <dbReference type="NCBI Taxonomy" id="1977912"/>
    <lineage>
        <taxon>Bacteria</taxon>
        <taxon>Pseudomonadati</taxon>
        <taxon>Pseudomonadota</taxon>
        <taxon>Alphaproteobacteria</taxon>
        <taxon>Hyphomonadales</taxon>
        <taxon>Hyphomonadaceae</taxon>
        <taxon>Henriciella</taxon>
    </lineage>
</organism>
<name>A0ABQ1JZ79_9PROT</name>
<feature type="chain" id="PRO_5045988055" evidence="1">
    <location>
        <begin position="21"/>
        <end position="206"/>
    </location>
</feature>
<evidence type="ECO:0000256" key="1">
    <source>
        <dbReference type="SAM" id="SignalP"/>
    </source>
</evidence>
<dbReference type="RefSeq" id="WP_233124122.1">
    <property type="nucleotide sequence ID" value="NZ_BMKF01000002.1"/>
</dbReference>
<dbReference type="Gene3D" id="2.40.128.110">
    <property type="entry name" value="Lipid/polyisoprenoid-binding, YceI-like"/>
    <property type="match status" value="1"/>
</dbReference>
<dbReference type="Pfam" id="PF04264">
    <property type="entry name" value="YceI"/>
    <property type="match status" value="1"/>
</dbReference>
<dbReference type="EMBL" id="BMKF01000002">
    <property type="protein sequence ID" value="GGB79151.1"/>
    <property type="molecule type" value="Genomic_DNA"/>
</dbReference>
<dbReference type="SUPFAM" id="SSF101874">
    <property type="entry name" value="YceI-like"/>
    <property type="match status" value="1"/>
</dbReference>
<evidence type="ECO:0000313" key="3">
    <source>
        <dbReference type="EMBL" id="GGB79151.1"/>
    </source>
</evidence>